<evidence type="ECO:0000313" key="2">
    <source>
        <dbReference type="EMBL" id="AOR36955.1"/>
    </source>
</evidence>
<organism evidence="2 3">
    <name type="scientific">Streptomyces fodineus</name>
    <dbReference type="NCBI Taxonomy" id="1904616"/>
    <lineage>
        <taxon>Bacteria</taxon>
        <taxon>Bacillati</taxon>
        <taxon>Actinomycetota</taxon>
        <taxon>Actinomycetes</taxon>
        <taxon>Kitasatosporales</taxon>
        <taxon>Streptomycetaceae</taxon>
        <taxon>Streptomyces</taxon>
    </lineage>
</organism>
<sequence length="169" mass="18120">MTRLDGPGDDRVERPGDGPDAVALEIADAVESLTNLWSLAAQEATLRLSLHQLRALRTLEAAPGLNLTTLAERLDIGLPTASRLCDRLEAAGMLERTLHPQKRREVRLGLTPQGRRVLDDVASRRAQALRVALAAMKPAERSALSRGMKAFLAAHSGGTPAPGEPPGER</sequence>
<dbReference type="InterPro" id="IPR036390">
    <property type="entry name" value="WH_DNA-bd_sf"/>
</dbReference>
<dbReference type="InterPro" id="IPR036388">
    <property type="entry name" value="WH-like_DNA-bd_sf"/>
</dbReference>
<reference evidence="3" key="1">
    <citation type="submission" date="2016-09" db="EMBL/GenBank/DDBJ databases">
        <title>Streptomyces puniciscabiei strain:TW1S1 Genome sequencing and assembly.</title>
        <authorList>
            <person name="Kim M.-K."/>
            <person name="Kim S.B."/>
        </authorList>
    </citation>
    <scope>NUCLEOTIDE SEQUENCE [LARGE SCALE GENOMIC DNA]</scope>
    <source>
        <strain evidence="3">TW1S1</strain>
    </source>
</reference>
<dbReference type="PRINTS" id="PR00598">
    <property type="entry name" value="HTHMARR"/>
</dbReference>
<dbReference type="KEGG" id="spun:BFF78_07815"/>
<dbReference type="SMART" id="SM00347">
    <property type="entry name" value="HTH_MARR"/>
    <property type="match status" value="1"/>
</dbReference>
<proteinExistence type="predicted"/>
<dbReference type="AlphaFoldDB" id="A0A1D7YMX9"/>
<dbReference type="EMBL" id="CP017248">
    <property type="protein sequence ID" value="AOR36955.1"/>
    <property type="molecule type" value="Genomic_DNA"/>
</dbReference>
<protein>
    <submittedName>
        <fullName evidence="2">MarR family transcriptional regulator</fullName>
    </submittedName>
</protein>
<evidence type="ECO:0000313" key="3">
    <source>
        <dbReference type="Proteomes" id="UP000094960"/>
    </source>
</evidence>
<dbReference type="Gene3D" id="1.10.10.10">
    <property type="entry name" value="Winged helix-like DNA-binding domain superfamily/Winged helix DNA-binding domain"/>
    <property type="match status" value="1"/>
</dbReference>
<dbReference type="Pfam" id="PF01047">
    <property type="entry name" value="MarR"/>
    <property type="match status" value="1"/>
</dbReference>
<gene>
    <name evidence="2" type="ORF">BFF78_07815</name>
</gene>
<accession>A0A1D7YMX9</accession>
<dbReference type="GO" id="GO:0003700">
    <property type="term" value="F:DNA-binding transcription factor activity"/>
    <property type="evidence" value="ECO:0007669"/>
    <property type="project" value="InterPro"/>
</dbReference>
<dbReference type="PROSITE" id="PS50995">
    <property type="entry name" value="HTH_MARR_2"/>
    <property type="match status" value="1"/>
</dbReference>
<dbReference type="PANTHER" id="PTHR33164">
    <property type="entry name" value="TRANSCRIPTIONAL REGULATOR, MARR FAMILY"/>
    <property type="match status" value="1"/>
</dbReference>
<feature type="domain" description="HTH marR-type" evidence="1">
    <location>
        <begin position="19"/>
        <end position="153"/>
    </location>
</feature>
<dbReference type="Proteomes" id="UP000094960">
    <property type="component" value="Chromosome"/>
</dbReference>
<dbReference type="PANTHER" id="PTHR33164:SF103">
    <property type="entry name" value="REGULATORY PROTEIN MARR"/>
    <property type="match status" value="1"/>
</dbReference>
<evidence type="ECO:0000259" key="1">
    <source>
        <dbReference type="PROSITE" id="PS50995"/>
    </source>
</evidence>
<dbReference type="SUPFAM" id="SSF46785">
    <property type="entry name" value="Winged helix' DNA-binding domain"/>
    <property type="match status" value="1"/>
</dbReference>
<keyword evidence="3" id="KW-1185">Reference proteome</keyword>
<dbReference type="RefSeq" id="WP_069783451.1">
    <property type="nucleotide sequence ID" value="NZ_CP017248.1"/>
</dbReference>
<dbReference type="GO" id="GO:0006950">
    <property type="term" value="P:response to stress"/>
    <property type="evidence" value="ECO:0007669"/>
    <property type="project" value="TreeGrafter"/>
</dbReference>
<dbReference type="InterPro" id="IPR039422">
    <property type="entry name" value="MarR/SlyA-like"/>
</dbReference>
<name>A0A1D7YMX9_9ACTN</name>
<dbReference type="InterPro" id="IPR000835">
    <property type="entry name" value="HTH_MarR-typ"/>
</dbReference>